<keyword evidence="7" id="KW-0966">Cell projection</keyword>
<comment type="subcellular location">
    <subcellularLocation>
        <location evidence="1">Bacterial flagellum</location>
    </subcellularLocation>
    <subcellularLocation>
        <location evidence="2">Secreted</location>
    </subcellularLocation>
</comment>
<evidence type="ECO:0000259" key="6">
    <source>
        <dbReference type="Pfam" id="PF21158"/>
    </source>
</evidence>
<evidence type="ECO:0000313" key="8">
    <source>
        <dbReference type="Proteomes" id="UP000603602"/>
    </source>
</evidence>
<dbReference type="Pfam" id="PF00669">
    <property type="entry name" value="Flagellin_N"/>
    <property type="match status" value="1"/>
</dbReference>
<sequence length="395" mass="42366">MRISSNMIYQKGVGAMQLQTANLLHTQQQVSTGRRILTPADDPIASARALELGQSRSINQQFQQNIAYAGDNLRLLEGKLAGIEDMIQYNRERIIQAGNDALSDTDLGFIASDLRAQFDSLLAIGNTRDGQGEYLFAGYKSQQQPFVGGLNGVSYAGDQGERSIQVSASRFMPISAPGEKLFNSVSLANGGLYGFNGQDNTGTGSVSLSYNPAPPDPATLGRRYEVSFDGANYTVTELQRGNPTPVAVTTGPGPTLSLPGVDLTVAGAPAAGDSFEVMVASTNVFDNAAMFVDALERPGSASMTDMVAFGLNTTDAFQDATLTFRAQVGAQLGELDQLNSLGEDLDLQYADTISRLEDLDYVEAISRLTQQQTYLQAAQQSFMRVSNLSLFNFLN</sequence>
<organism evidence="7 8">
    <name type="scientific">Thauera sedimentorum</name>
    <dbReference type="NCBI Taxonomy" id="2767595"/>
    <lineage>
        <taxon>Bacteria</taxon>
        <taxon>Pseudomonadati</taxon>
        <taxon>Pseudomonadota</taxon>
        <taxon>Betaproteobacteria</taxon>
        <taxon>Rhodocyclales</taxon>
        <taxon>Zoogloeaceae</taxon>
        <taxon>Thauera</taxon>
    </lineage>
</organism>
<feature type="domain" description="Flagellin N-terminal" evidence="5">
    <location>
        <begin position="3"/>
        <end position="140"/>
    </location>
</feature>
<evidence type="ECO:0000256" key="2">
    <source>
        <dbReference type="ARBA" id="ARBA00004613"/>
    </source>
</evidence>
<dbReference type="PANTHER" id="PTHR42792">
    <property type="entry name" value="FLAGELLIN"/>
    <property type="match status" value="1"/>
</dbReference>
<gene>
    <name evidence="7" type="primary">flgL</name>
    <name evidence="7" type="ORF">IFO67_02360</name>
</gene>
<keyword evidence="7" id="KW-0969">Cilium</keyword>
<name>A0ABR9B5R4_9RHOO</name>
<dbReference type="InterPro" id="IPR049119">
    <property type="entry name" value="FlgK_D2-like"/>
</dbReference>
<dbReference type="InterPro" id="IPR001029">
    <property type="entry name" value="Flagellin_N"/>
</dbReference>
<comment type="similarity">
    <text evidence="3">Belongs to the bacterial flagellin family.</text>
</comment>
<dbReference type="Pfam" id="PF21158">
    <property type="entry name" value="flgK_1st_1"/>
    <property type="match status" value="1"/>
</dbReference>
<evidence type="ECO:0000256" key="1">
    <source>
        <dbReference type="ARBA" id="ARBA00004365"/>
    </source>
</evidence>
<evidence type="ECO:0000259" key="5">
    <source>
        <dbReference type="Pfam" id="PF00669"/>
    </source>
</evidence>
<proteinExistence type="inferred from homology"/>
<dbReference type="NCBIfam" id="TIGR02550">
    <property type="entry name" value="flagell_flgL"/>
    <property type="match status" value="1"/>
</dbReference>
<keyword evidence="8" id="KW-1185">Reference proteome</keyword>
<dbReference type="PANTHER" id="PTHR42792:SF1">
    <property type="entry name" value="FLAGELLAR HOOK-ASSOCIATED PROTEIN 3"/>
    <property type="match status" value="1"/>
</dbReference>
<evidence type="ECO:0000256" key="4">
    <source>
        <dbReference type="ARBA" id="ARBA00023143"/>
    </source>
</evidence>
<protein>
    <submittedName>
        <fullName evidence="7">Flagellar hook-associated protein FlgL</fullName>
    </submittedName>
</protein>
<dbReference type="Gene3D" id="1.20.1330.10">
    <property type="entry name" value="f41 fragment of flagellin, N-terminal domain"/>
    <property type="match status" value="1"/>
</dbReference>
<dbReference type="EMBL" id="JACYTO010000001">
    <property type="protein sequence ID" value="MBD8501714.1"/>
    <property type="molecule type" value="Genomic_DNA"/>
</dbReference>
<keyword evidence="7" id="KW-0282">Flagellum</keyword>
<feature type="domain" description="Flagellar hook-associated protein 1 D2-like" evidence="6">
    <location>
        <begin position="223"/>
        <end position="277"/>
    </location>
</feature>
<dbReference type="InterPro" id="IPR013384">
    <property type="entry name" value="Flagell_FlgL"/>
</dbReference>
<dbReference type="RefSeq" id="WP_187716547.1">
    <property type="nucleotide sequence ID" value="NZ_JACTAH010000001.1"/>
</dbReference>
<dbReference type="SUPFAM" id="SSF64518">
    <property type="entry name" value="Phase 1 flagellin"/>
    <property type="match status" value="1"/>
</dbReference>
<reference evidence="8" key="1">
    <citation type="submission" date="2023-07" db="EMBL/GenBank/DDBJ databases">
        <title>Thauera sp. CAU 1555 isolated from sand of Yaerae Beach.</title>
        <authorList>
            <person name="Kim W."/>
        </authorList>
    </citation>
    <scope>NUCLEOTIDE SEQUENCE [LARGE SCALE GENOMIC DNA]</scope>
    <source>
        <strain evidence="8">CAU 1555</strain>
    </source>
</reference>
<keyword evidence="4" id="KW-0975">Bacterial flagellum</keyword>
<comment type="caution">
    <text evidence="7">The sequence shown here is derived from an EMBL/GenBank/DDBJ whole genome shotgun (WGS) entry which is preliminary data.</text>
</comment>
<evidence type="ECO:0000256" key="3">
    <source>
        <dbReference type="ARBA" id="ARBA00005709"/>
    </source>
</evidence>
<accession>A0ABR9B5R4</accession>
<dbReference type="Proteomes" id="UP000603602">
    <property type="component" value="Unassembled WGS sequence"/>
</dbReference>
<dbReference type="InterPro" id="IPR001492">
    <property type="entry name" value="Flagellin"/>
</dbReference>
<evidence type="ECO:0000313" key="7">
    <source>
        <dbReference type="EMBL" id="MBD8501714.1"/>
    </source>
</evidence>